<feature type="compositionally biased region" description="Basic and acidic residues" evidence="1">
    <location>
        <begin position="62"/>
        <end position="73"/>
    </location>
</feature>
<reference evidence="3" key="1">
    <citation type="submission" date="2022-08" db="EMBL/GenBank/DDBJ databases">
        <title>Novel Bdellovibrio Species Isolated from Svalbard: Designation Bdellovibrio svalbardensis.</title>
        <authorList>
            <person name="Mitchell R.J."/>
            <person name="Choi S.Y."/>
        </authorList>
    </citation>
    <scope>NUCLEOTIDE SEQUENCE</scope>
    <source>
        <strain evidence="3">PAP01</strain>
    </source>
</reference>
<feature type="compositionally biased region" description="Pro residues" evidence="1">
    <location>
        <begin position="206"/>
        <end position="216"/>
    </location>
</feature>
<keyword evidence="2" id="KW-0732">Signal</keyword>
<evidence type="ECO:0000256" key="1">
    <source>
        <dbReference type="SAM" id="MobiDB-lite"/>
    </source>
</evidence>
<feature type="compositionally biased region" description="Basic and acidic residues" evidence="1">
    <location>
        <begin position="42"/>
        <end position="55"/>
    </location>
</feature>
<feature type="region of interest" description="Disordered" evidence="1">
    <location>
        <begin position="40"/>
        <end position="90"/>
    </location>
</feature>
<accession>A0ABT6DKE4</accession>
<feature type="compositionally biased region" description="Low complexity" evidence="1">
    <location>
        <begin position="153"/>
        <end position="165"/>
    </location>
</feature>
<dbReference type="EMBL" id="JANRMI010000002">
    <property type="protein sequence ID" value="MDG0816379.1"/>
    <property type="molecule type" value="Genomic_DNA"/>
</dbReference>
<evidence type="ECO:0000313" key="4">
    <source>
        <dbReference type="Proteomes" id="UP001152321"/>
    </source>
</evidence>
<feature type="chain" id="PRO_5046783069" evidence="2">
    <location>
        <begin position="23"/>
        <end position="247"/>
    </location>
</feature>
<feature type="compositionally biased region" description="Pro residues" evidence="1">
    <location>
        <begin position="231"/>
        <end position="240"/>
    </location>
</feature>
<feature type="compositionally biased region" description="Basic and acidic residues" evidence="1">
    <location>
        <begin position="110"/>
        <end position="127"/>
    </location>
</feature>
<organism evidence="3 4">
    <name type="scientific">Bdellovibrio svalbardensis</name>
    <dbReference type="NCBI Taxonomy" id="2972972"/>
    <lineage>
        <taxon>Bacteria</taxon>
        <taxon>Pseudomonadati</taxon>
        <taxon>Bdellovibrionota</taxon>
        <taxon>Bdellovibrionia</taxon>
        <taxon>Bdellovibrionales</taxon>
        <taxon>Pseudobdellovibrionaceae</taxon>
        <taxon>Bdellovibrio</taxon>
    </lineage>
</organism>
<keyword evidence="4" id="KW-1185">Reference proteome</keyword>
<protein>
    <submittedName>
        <fullName evidence="3">Uncharacterized protein</fullName>
    </submittedName>
</protein>
<dbReference type="RefSeq" id="WP_277577857.1">
    <property type="nucleotide sequence ID" value="NZ_JANRMI010000002.1"/>
</dbReference>
<name>A0ABT6DKE4_9BACT</name>
<gene>
    <name evidence="3" type="ORF">NWE73_08395</name>
</gene>
<sequence>MHLSRKLIFLLLLSTFSREGFAAGAEETRLLGFAEHQNNGKQFDKARAQGERGYLEESEQWENQRQRELADYKKSKKSKEMDDDGPEFKADALAKKQFDVEYQQTRKEFIEKKSQEEKLSRADKKLPTEAQELGLDMERPRYEYRKRAAFGGKPKFGSAAAAAGGSSYGGGSGGSSFPPPPTFDDFSGGGGGYVPAPNLPEDFGDVPPPPPPPPPGFGEDTFGGGYGTDFAPPPPPPPPFGEDSGDF</sequence>
<feature type="signal peptide" evidence="2">
    <location>
        <begin position="1"/>
        <end position="22"/>
    </location>
</feature>
<feature type="region of interest" description="Disordered" evidence="1">
    <location>
        <begin position="153"/>
        <end position="247"/>
    </location>
</feature>
<feature type="region of interest" description="Disordered" evidence="1">
    <location>
        <begin position="110"/>
        <end position="138"/>
    </location>
</feature>
<evidence type="ECO:0000256" key="2">
    <source>
        <dbReference type="SAM" id="SignalP"/>
    </source>
</evidence>
<dbReference type="Proteomes" id="UP001152321">
    <property type="component" value="Unassembled WGS sequence"/>
</dbReference>
<proteinExistence type="predicted"/>
<evidence type="ECO:0000313" key="3">
    <source>
        <dbReference type="EMBL" id="MDG0816379.1"/>
    </source>
</evidence>
<comment type="caution">
    <text evidence="3">The sequence shown here is derived from an EMBL/GenBank/DDBJ whole genome shotgun (WGS) entry which is preliminary data.</text>
</comment>